<feature type="transmembrane region" description="Helical" evidence="1">
    <location>
        <begin position="63"/>
        <end position="86"/>
    </location>
</feature>
<reference evidence="2 3" key="1">
    <citation type="submission" date="2021-01" db="EMBL/GenBank/DDBJ databases">
        <title>Genomic Encyclopedia of Type Strains, Phase IV (KMG-IV): sequencing the most valuable type-strain genomes for metagenomic binning, comparative biology and taxonomic classification.</title>
        <authorList>
            <person name="Goeker M."/>
        </authorList>
    </citation>
    <scope>NUCLEOTIDE SEQUENCE [LARGE SCALE GENOMIC DNA]</scope>
    <source>
        <strain evidence="2 3">DSM 23711</strain>
    </source>
</reference>
<organism evidence="2 3">
    <name type="scientific">Aquibacillus albus</name>
    <dbReference type="NCBI Taxonomy" id="1168171"/>
    <lineage>
        <taxon>Bacteria</taxon>
        <taxon>Bacillati</taxon>
        <taxon>Bacillota</taxon>
        <taxon>Bacilli</taxon>
        <taxon>Bacillales</taxon>
        <taxon>Bacillaceae</taxon>
        <taxon>Aquibacillus</taxon>
    </lineage>
</organism>
<dbReference type="Proteomes" id="UP001296943">
    <property type="component" value="Unassembled WGS sequence"/>
</dbReference>
<feature type="transmembrane region" description="Helical" evidence="1">
    <location>
        <begin position="92"/>
        <end position="111"/>
    </location>
</feature>
<protein>
    <submittedName>
        <fullName evidence="2">Membrane protein</fullName>
    </submittedName>
</protein>
<keyword evidence="1" id="KW-0812">Transmembrane</keyword>
<gene>
    <name evidence="2" type="ORF">JOC48_003568</name>
</gene>
<feature type="transmembrane region" description="Helical" evidence="1">
    <location>
        <begin position="31"/>
        <end position="51"/>
    </location>
</feature>
<accession>A0ABS2N4E8</accession>
<evidence type="ECO:0000313" key="2">
    <source>
        <dbReference type="EMBL" id="MBM7573020.1"/>
    </source>
</evidence>
<keyword evidence="3" id="KW-1185">Reference proteome</keyword>
<evidence type="ECO:0000313" key="3">
    <source>
        <dbReference type="Proteomes" id="UP001296943"/>
    </source>
</evidence>
<proteinExistence type="predicted"/>
<dbReference type="EMBL" id="JAFBDR010000025">
    <property type="protein sequence ID" value="MBM7573020.1"/>
    <property type="molecule type" value="Genomic_DNA"/>
</dbReference>
<sequence>MFYLVGFFVITVTVRLLGLFGWAYLDNWVIATKFGVSFSLLVMAIAHINLVSSDLNHQVHPAYQNIAILIMIVGWIELILSIALVIPSMTNAASMLIILLFLFGMPARAYVIGKGYFF</sequence>
<comment type="caution">
    <text evidence="2">The sequence shown here is derived from an EMBL/GenBank/DDBJ whole genome shotgun (WGS) entry which is preliminary data.</text>
</comment>
<keyword evidence="1" id="KW-1133">Transmembrane helix</keyword>
<keyword evidence="1" id="KW-0472">Membrane</keyword>
<dbReference type="RefSeq" id="WP_204501689.1">
    <property type="nucleotide sequence ID" value="NZ_JAFBDR010000025.1"/>
</dbReference>
<evidence type="ECO:0000256" key="1">
    <source>
        <dbReference type="SAM" id="Phobius"/>
    </source>
</evidence>
<name>A0ABS2N4E8_9BACI</name>
<feature type="transmembrane region" description="Helical" evidence="1">
    <location>
        <begin position="7"/>
        <end position="25"/>
    </location>
</feature>